<keyword evidence="1" id="KW-0812">Transmembrane</keyword>
<comment type="caution">
    <text evidence="2">The sequence shown here is derived from an EMBL/GenBank/DDBJ whole genome shotgun (WGS) entry which is preliminary data.</text>
</comment>
<gene>
    <name evidence="2" type="ORF">EOE66_21530</name>
</gene>
<feature type="transmembrane region" description="Helical" evidence="1">
    <location>
        <begin position="20"/>
        <end position="42"/>
    </location>
</feature>
<keyword evidence="3" id="KW-1185">Reference proteome</keyword>
<name>A0A437R7U8_9BURK</name>
<feature type="transmembrane region" description="Helical" evidence="1">
    <location>
        <begin position="48"/>
        <end position="70"/>
    </location>
</feature>
<reference evidence="2 3" key="1">
    <citation type="submission" date="2019-01" db="EMBL/GenBank/DDBJ databases">
        <authorList>
            <person name="Chen W.-M."/>
        </authorList>
    </citation>
    <scope>NUCLEOTIDE SEQUENCE [LARGE SCALE GENOMIC DNA]</scope>
    <source>
        <strain evidence="2 3">KYPY4</strain>
    </source>
</reference>
<keyword evidence="1" id="KW-0472">Membrane</keyword>
<dbReference type="EMBL" id="SACR01000009">
    <property type="protein sequence ID" value="RVU42858.1"/>
    <property type="molecule type" value="Genomic_DNA"/>
</dbReference>
<accession>A0A437R7U8</accession>
<sequence length="166" mass="18381">MDTPVKHALPPALRRIRSLLLADVLLLLLLWTVLPLAVAVVAMSRITLWGWETQAAFASLYVIAVLYIWARRLSQGSHLFDRLRPLSDLQFTLAVEMAGQYPQIKRYLAEVAAMGRPLCVEDMRRIRRLQSSADDAAQAVATAAAQVAQMDVLRKLDSSSSTTAGH</sequence>
<evidence type="ECO:0000313" key="3">
    <source>
        <dbReference type="Proteomes" id="UP000285575"/>
    </source>
</evidence>
<evidence type="ECO:0000256" key="1">
    <source>
        <dbReference type="SAM" id="Phobius"/>
    </source>
</evidence>
<dbReference type="Proteomes" id="UP000285575">
    <property type="component" value="Unassembled WGS sequence"/>
</dbReference>
<organism evidence="2 3">
    <name type="scientific">Rubrivivax rivuli</name>
    <dbReference type="NCBI Taxonomy" id="1862385"/>
    <lineage>
        <taxon>Bacteria</taxon>
        <taxon>Pseudomonadati</taxon>
        <taxon>Pseudomonadota</taxon>
        <taxon>Betaproteobacteria</taxon>
        <taxon>Burkholderiales</taxon>
        <taxon>Sphaerotilaceae</taxon>
        <taxon>Rubrivivax</taxon>
    </lineage>
</organism>
<dbReference type="RefSeq" id="WP_128230817.1">
    <property type="nucleotide sequence ID" value="NZ_SACR01000009.1"/>
</dbReference>
<proteinExistence type="predicted"/>
<dbReference type="AlphaFoldDB" id="A0A437R7U8"/>
<evidence type="ECO:0000313" key="2">
    <source>
        <dbReference type="EMBL" id="RVU42858.1"/>
    </source>
</evidence>
<protein>
    <submittedName>
        <fullName evidence="2">Uncharacterized protein</fullName>
    </submittedName>
</protein>
<keyword evidence="1" id="KW-1133">Transmembrane helix</keyword>